<evidence type="ECO:0000256" key="3">
    <source>
        <dbReference type="ARBA" id="ARBA00017206"/>
    </source>
</evidence>
<dbReference type="eggNOG" id="ENOG502QPNA">
    <property type="taxonomic scope" value="Eukaryota"/>
</dbReference>
<keyword evidence="6" id="KW-0206">Cytoskeleton</keyword>
<dbReference type="EMBL" id="CM000158">
    <property type="protein sequence ID" value="EDW90298.1"/>
    <property type="molecule type" value="Genomic_DNA"/>
</dbReference>
<keyword evidence="10" id="KW-1185">Reference proteome</keyword>
<dbReference type="PANTHER" id="PTHR13376:SF0">
    <property type="entry name" value="INTRAFLAGELLAR TRANSPORT PROTEIN 46 HOMOLOG"/>
    <property type="match status" value="1"/>
</dbReference>
<sequence length="416" mass="45194">MNFYDEEITIGGPDSKHLSSVQMEPRNGARGGAAGGGAGAVGVEGVATGGVQRAAAGRHRRMFQNNSTDDDGLLQDIIDHDDEAEDSEDDDDSEMHLPQGMTLGVGMTGLVPGPNMQKRPGSNRSSKPVPDDTMSSGSEEAVMGAGMGSGGARGGAMLPHHKLTLPMRGSAGEAVRSERQDEQSFTMSPDKWEDLSVPGELKELFPYIVKYTPQTIDTPFHLQPFIPEFVPAVGDVDALLKVQAPPLLQAQRQKELNDHLEKLGLWLLDEPSGAQSEPSLLNMKLRSVLSGSMGRNPRHASSASLIPTARSGKDIDKWISEVEQVHMTQSMYDAQPRKDIDALLEDWPRSFNDEETKNALDQAYKSCLQQNNSLADYVGVLCERFGVEGPLESQADYIHNVHTLFALYLAASQAWE</sequence>
<accession>B4P9V7</accession>
<name>B4P9V7_DROYA</name>
<dbReference type="OrthoDB" id="2119217at2759"/>
<dbReference type="OMA" id="MYDAQPR"/>
<protein>
    <recommendedName>
        <fullName evidence="3">Intraflagellar transport protein 46 homolog</fullName>
    </recommendedName>
</protein>
<keyword evidence="4" id="KW-0963">Cytoplasm</keyword>
<dbReference type="GO" id="GO:0031514">
    <property type="term" value="C:motile cilium"/>
    <property type="evidence" value="ECO:0007669"/>
    <property type="project" value="TreeGrafter"/>
</dbReference>
<evidence type="ECO:0000256" key="2">
    <source>
        <dbReference type="ARBA" id="ARBA00007700"/>
    </source>
</evidence>
<comment type="subcellular location">
    <subcellularLocation>
        <location evidence="1">Cytoplasm</location>
        <location evidence="1">Cytoskeleton</location>
        <location evidence="1">Cilium basal body</location>
    </subcellularLocation>
</comment>
<dbReference type="PhylomeDB" id="B4P9V7"/>
<dbReference type="AlphaFoldDB" id="B4P9V7"/>
<dbReference type="Pfam" id="PF12317">
    <property type="entry name" value="IFT46_B_C"/>
    <property type="match status" value="1"/>
</dbReference>
<feature type="compositionally biased region" description="Gly residues" evidence="8">
    <location>
        <begin position="29"/>
        <end position="42"/>
    </location>
</feature>
<gene>
    <name evidence="9" type="primary">Dyak\GE12723</name>
    <name evidence="9" type="synonym">dyak_GLEANR_12952</name>
    <name evidence="9" type="synonym">GE12723</name>
    <name evidence="9" type="ORF">Dyak_GE12723</name>
</gene>
<proteinExistence type="inferred from homology"/>
<evidence type="ECO:0000256" key="7">
    <source>
        <dbReference type="ARBA" id="ARBA00023273"/>
    </source>
</evidence>
<evidence type="ECO:0000256" key="4">
    <source>
        <dbReference type="ARBA" id="ARBA00022490"/>
    </source>
</evidence>
<keyword evidence="5" id="KW-0969">Cilium</keyword>
<feature type="compositionally biased region" description="Acidic residues" evidence="8">
    <location>
        <begin position="68"/>
        <end position="93"/>
    </location>
</feature>
<evidence type="ECO:0000313" key="9">
    <source>
        <dbReference type="EMBL" id="EDW90298.1"/>
    </source>
</evidence>
<dbReference type="PANTHER" id="PTHR13376">
    <property type="entry name" value="INTRAFLAGELLAR TRANSPORT PROTEIN 46 HOMOLOG"/>
    <property type="match status" value="1"/>
</dbReference>
<dbReference type="GO" id="GO:0030992">
    <property type="term" value="C:intraciliary transport particle B"/>
    <property type="evidence" value="ECO:0007669"/>
    <property type="project" value="TreeGrafter"/>
</dbReference>
<dbReference type="GO" id="GO:0042073">
    <property type="term" value="P:intraciliary transport"/>
    <property type="evidence" value="ECO:0007669"/>
    <property type="project" value="InterPro"/>
</dbReference>
<dbReference type="GO" id="GO:0060271">
    <property type="term" value="P:cilium assembly"/>
    <property type="evidence" value="ECO:0007669"/>
    <property type="project" value="EnsemblMetazoa"/>
</dbReference>
<evidence type="ECO:0000256" key="6">
    <source>
        <dbReference type="ARBA" id="ARBA00023212"/>
    </source>
</evidence>
<organism evidence="9 10">
    <name type="scientific">Drosophila yakuba</name>
    <name type="common">Fruit fly</name>
    <dbReference type="NCBI Taxonomy" id="7245"/>
    <lineage>
        <taxon>Eukaryota</taxon>
        <taxon>Metazoa</taxon>
        <taxon>Ecdysozoa</taxon>
        <taxon>Arthropoda</taxon>
        <taxon>Hexapoda</taxon>
        <taxon>Insecta</taxon>
        <taxon>Pterygota</taxon>
        <taxon>Neoptera</taxon>
        <taxon>Endopterygota</taxon>
        <taxon>Diptera</taxon>
        <taxon>Brachycera</taxon>
        <taxon>Muscomorpha</taxon>
        <taxon>Ephydroidea</taxon>
        <taxon>Drosophilidae</taxon>
        <taxon>Drosophila</taxon>
        <taxon>Sophophora</taxon>
    </lineage>
</organism>
<dbReference type="KEGG" id="dya:Dyak_GE12723"/>
<feature type="region of interest" description="Disordered" evidence="8">
    <location>
        <begin position="1"/>
        <end position="141"/>
    </location>
</feature>
<evidence type="ECO:0000256" key="8">
    <source>
        <dbReference type="SAM" id="MobiDB-lite"/>
    </source>
</evidence>
<dbReference type="Proteomes" id="UP000002282">
    <property type="component" value="Chromosome 2R"/>
</dbReference>
<evidence type="ECO:0000256" key="1">
    <source>
        <dbReference type="ARBA" id="ARBA00004120"/>
    </source>
</evidence>
<evidence type="ECO:0000256" key="5">
    <source>
        <dbReference type="ARBA" id="ARBA00023069"/>
    </source>
</evidence>
<reference evidence="9 10" key="2">
    <citation type="journal article" date="2007" name="PLoS Biol.">
        <title>Principles of genome evolution in the Drosophila melanogaster species group.</title>
        <authorList>
            <person name="Ranz J.M."/>
            <person name="Maurin D."/>
            <person name="Chan Y.S."/>
            <person name="von Grotthuss M."/>
            <person name="Hillier L.W."/>
            <person name="Roote J."/>
            <person name="Ashburner M."/>
            <person name="Bergman C.M."/>
        </authorList>
    </citation>
    <scope>NUCLEOTIDE SEQUENCE [LARGE SCALE GENOMIC DNA]</scope>
    <source>
        <strain evidence="10">Tai18E2 / Tucson 14021-0261.01</strain>
    </source>
</reference>
<comment type="similarity">
    <text evidence="2">Belongs to the IFT46 family.</text>
</comment>
<dbReference type="HOGENOM" id="CLU_712259_0_0_1"/>
<keyword evidence="7" id="KW-0966">Cell projection</keyword>
<reference evidence="9 10" key="1">
    <citation type="journal article" date="2007" name="Nature">
        <title>Evolution of genes and genomes on the Drosophila phylogeny.</title>
        <authorList>
            <consortium name="Drosophila 12 Genomes Consortium"/>
            <person name="Clark A.G."/>
            <person name="Eisen M.B."/>
            <person name="Smith D.R."/>
            <person name="Bergman C.M."/>
            <person name="Oliver B."/>
            <person name="Markow T.A."/>
            <person name="Kaufman T.C."/>
            <person name="Kellis M."/>
            <person name="Gelbart W."/>
            <person name="Iyer V.N."/>
            <person name="Pollard D.A."/>
            <person name="Sackton T.B."/>
            <person name="Larracuente A.M."/>
            <person name="Singh N.D."/>
            <person name="Abad J.P."/>
            <person name="Abt D.N."/>
            <person name="Adryan B."/>
            <person name="Aguade M."/>
            <person name="Akashi H."/>
            <person name="Anderson W.W."/>
            <person name="Aquadro C.F."/>
            <person name="Ardell D.H."/>
            <person name="Arguello R."/>
            <person name="Artieri C.G."/>
            <person name="Barbash D.A."/>
            <person name="Barker D."/>
            <person name="Barsanti P."/>
            <person name="Batterham P."/>
            <person name="Batzoglou S."/>
            <person name="Begun D."/>
            <person name="Bhutkar A."/>
            <person name="Blanco E."/>
            <person name="Bosak S.A."/>
            <person name="Bradley R.K."/>
            <person name="Brand A.D."/>
            <person name="Brent M.R."/>
            <person name="Brooks A.N."/>
            <person name="Brown R.H."/>
            <person name="Butlin R.K."/>
            <person name="Caggese C."/>
            <person name="Calvi B.R."/>
            <person name="Bernardo de Carvalho A."/>
            <person name="Caspi A."/>
            <person name="Castrezana S."/>
            <person name="Celniker S.E."/>
            <person name="Chang J.L."/>
            <person name="Chapple C."/>
            <person name="Chatterji S."/>
            <person name="Chinwalla A."/>
            <person name="Civetta A."/>
            <person name="Clifton S.W."/>
            <person name="Comeron J.M."/>
            <person name="Costello J.C."/>
            <person name="Coyne J.A."/>
            <person name="Daub J."/>
            <person name="David R.G."/>
            <person name="Delcher A.L."/>
            <person name="Delehaunty K."/>
            <person name="Do C.B."/>
            <person name="Ebling H."/>
            <person name="Edwards K."/>
            <person name="Eickbush T."/>
            <person name="Evans J.D."/>
            <person name="Filipski A."/>
            <person name="Findeiss S."/>
            <person name="Freyhult E."/>
            <person name="Fulton L."/>
            <person name="Fulton R."/>
            <person name="Garcia A.C."/>
            <person name="Gardiner A."/>
            <person name="Garfield D.A."/>
            <person name="Garvin B.E."/>
            <person name="Gibson G."/>
            <person name="Gilbert D."/>
            <person name="Gnerre S."/>
            <person name="Godfrey J."/>
            <person name="Good R."/>
            <person name="Gotea V."/>
            <person name="Gravely B."/>
            <person name="Greenberg A.J."/>
            <person name="Griffiths-Jones S."/>
            <person name="Gross S."/>
            <person name="Guigo R."/>
            <person name="Gustafson E.A."/>
            <person name="Haerty W."/>
            <person name="Hahn M.W."/>
            <person name="Halligan D.L."/>
            <person name="Halpern A.L."/>
            <person name="Halter G.M."/>
            <person name="Han M.V."/>
            <person name="Heger A."/>
            <person name="Hillier L."/>
            <person name="Hinrichs A.S."/>
            <person name="Holmes I."/>
            <person name="Hoskins R.A."/>
            <person name="Hubisz M.J."/>
            <person name="Hultmark D."/>
            <person name="Huntley M.A."/>
            <person name="Jaffe D.B."/>
            <person name="Jagadeeshan S."/>
            <person name="Jeck W.R."/>
            <person name="Johnson J."/>
            <person name="Jones C.D."/>
            <person name="Jordan W.C."/>
            <person name="Karpen G.H."/>
            <person name="Kataoka E."/>
            <person name="Keightley P.D."/>
            <person name="Kheradpour P."/>
            <person name="Kirkness E.F."/>
            <person name="Koerich L.B."/>
            <person name="Kristiansen K."/>
            <person name="Kudrna D."/>
            <person name="Kulathinal R.J."/>
            <person name="Kumar S."/>
            <person name="Kwok R."/>
            <person name="Lander E."/>
            <person name="Langley C.H."/>
            <person name="Lapoint R."/>
            <person name="Lazzaro B.P."/>
            <person name="Lee S.J."/>
            <person name="Levesque L."/>
            <person name="Li R."/>
            <person name="Lin C.F."/>
            <person name="Lin M.F."/>
            <person name="Lindblad-Toh K."/>
            <person name="Llopart A."/>
            <person name="Long M."/>
            <person name="Low L."/>
            <person name="Lozovsky E."/>
            <person name="Lu J."/>
            <person name="Luo M."/>
            <person name="Machado C.A."/>
            <person name="Makalowski W."/>
            <person name="Marzo M."/>
            <person name="Matsuda M."/>
            <person name="Matzkin L."/>
            <person name="McAllister B."/>
            <person name="McBride C.S."/>
            <person name="McKernan B."/>
            <person name="McKernan K."/>
            <person name="Mendez-Lago M."/>
            <person name="Minx P."/>
            <person name="Mollenhauer M.U."/>
            <person name="Montooth K."/>
            <person name="Mount S.M."/>
            <person name="Mu X."/>
            <person name="Myers E."/>
            <person name="Negre B."/>
            <person name="Newfeld S."/>
            <person name="Nielsen R."/>
            <person name="Noor M.A."/>
            <person name="O'Grady P."/>
            <person name="Pachter L."/>
            <person name="Papaceit M."/>
            <person name="Parisi M.J."/>
            <person name="Parisi M."/>
            <person name="Parts L."/>
            <person name="Pedersen J.S."/>
            <person name="Pesole G."/>
            <person name="Phillippy A.M."/>
            <person name="Ponting C.P."/>
            <person name="Pop M."/>
            <person name="Porcelli D."/>
            <person name="Powell J.R."/>
            <person name="Prohaska S."/>
            <person name="Pruitt K."/>
            <person name="Puig M."/>
            <person name="Quesneville H."/>
            <person name="Ram K.R."/>
            <person name="Rand D."/>
            <person name="Rasmussen M.D."/>
            <person name="Reed L.K."/>
            <person name="Reenan R."/>
            <person name="Reily A."/>
            <person name="Remington K.A."/>
            <person name="Rieger T.T."/>
            <person name="Ritchie M.G."/>
            <person name="Robin C."/>
            <person name="Rogers Y.H."/>
            <person name="Rohde C."/>
            <person name="Rozas J."/>
            <person name="Rubenfield M.J."/>
            <person name="Ruiz A."/>
            <person name="Russo S."/>
            <person name="Salzberg S.L."/>
            <person name="Sanchez-Gracia A."/>
            <person name="Saranga D.J."/>
            <person name="Sato H."/>
            <person name="Schaeffer S.W."/>
            <person name="Schatz M.C."/>
            <person name="Schlenke T."/>
            <person name="Schwartz R."/>
            <person name="Segarra C."/>
            <person name="Singh R.S."/>
            <person name="Sirot L."/>
            <person name="Sirota M."/>
            <person name="Sisneros N.B."/>
            <person name="Smith C.D."/>
            <person name="Smith T.F."/>
            <person name="Spieth J."/>
            <person name="Stage D.E."/>
            <person name="Stark A."/>
            <person name="Stephan W."/>
            <person name="Strausberg R.L."/>
            <person name="Strempel S."/>
            <person name="Sturgill D."/>
            <person name="Sutton G."/>
            <person name="Sutton G.G."/>
            <person name="Tao W."/>
            <person name="Teichmann S."/>
            <person name="Tobari Y.N."/>
            <person name="Tomimura Y."/>
            <person name="Tsolas J.M."/>
            <person name="Valente V.L."/>
            <person name="Venter E."/>
            <person name="Venter J.C."/>
            <person name="Vicario S."/>
            <person name="Vieira F.G."/>
            <person name="Vilella A.J."/>
            <person name="Villasante A."/>
            <person name="Walenz B."/>
            <person name="Wang J."/>
            <person name="Wasserman M."/>
            <person name="Watts T."/>
            <person name="Wilson D."/>
            <person name="Wilson R.K."/>
            <person name="Wing R.A."/>
            <person name="Wolfner M.F."/>
            <person name="Wong A."/>
            <person name="Wong G.K."/>
            <person name="Wu C.I."/>
            <person name="Wu G."/>
            <person name="Yamamoto D."/>
            <person name="Yang H.P."/>
            <person name="Yang S.P."/>
            <person name="Yorke J.A."/>
            <person name="Yoshida K."/>
            <person name="Zdobnov E."/>
            <person name="Zhang P."/>
            <person name="Zhang Y."/>
            <person name="Zimin A.V."/>
            <person name="Baldwin J."/>
            <person name="Abdouelleil A."/>
            <person name="Abdulkadir J."/>
            <person name="Abebe A."/>
            <person name="Abera B."/>
            <person name="Abreu J."/>
            <person name="Acer S.C."/>
            <person name="Aftuck L."/>
            <person name="Alexander A."/>
            <person name="An P."/>
            <person name="Anderson E."/>
            <person name="Anderson S."/>
            <person name="Arachi H."/>
            <person name="Azer M."/>
            <person name="Bachantsang P."/>
            <person name="Barry A."/>
            <person name="Bayul T."/>
            <person name="Berlin A."/>
            <person name="Bessette D."/>
            <person name="Bloom T."/>
            <person name="Blye J."/>
            <person name="Boguslavskiy L."/>
            <person name="Bonnet C."/>
            <person name="Boukhgalter B."/>
            <person name="Bourzgui I."/>
            <person name="Brown A."/>
            <person name="Cahill P."/>
            <person name="Channer S."/>
            <person name="Cheshatsang Y."/>
            <person name="Chuda L."/>
            <person name="Citroen M."/>
            <person name="Collymore A."/>
            <person name="Cooke P."/>
            <person name="Costello M."/>
            <person name="D'Aco K."/>
            <person name="Daza R."/>
            <person name="De Haan G."/>
            <person name="DeGray S."/>
            <person name="DeMaso C."/>
            <person name="Dhargay N."/>
            <person name="Dooley K."/>
            <person name="Dooley E."/>
            <person name="Doricent M."/>
            <person name="Dorje P."/>
            <person name="Dorjee K."/>
            <person name="Dupes A."/>
            <person name="Elong R."/>
            <person name="Falk J."/>
            <person name="Farina A."/>
            <person name="Faro S."/>
            <person name="Ferguson D."/>
            <person name="Fisher S."/>
            <person name="Foley C.D."/>
            <person name="Franke A."/>
            <person name="Friedrich D."/>
            <person name="Gadbois L."/>
            <person name="Gearin G."/>
            <person name="Gearin C.R."/>
            <person name="Giannoukos G."/>
            <person name="Goode T."/>
            <person name="Graham J."/>
            <person name="Grandbois E."/>
            <person name="Grewal S."/>
            <person name="Gyaltsen K."/>
            <person name="Hafez N."/>
            <person name="Hagos B."/>
            <person name="Hall J."/>
            <person name="Henson C."/>
            <person name="Hollinger A."/>
            <person name="Honan T."/>
            <person name="Huard M.D."/>
            <person name="Hughes L."/>
            <person name="Hurhula B."/>
            <person name="Husby M.E."/>
            <person name="Kamat A."/>
            <person name="Kanga B."/>
            <person name="Kashin S."/>
            <person name="Khazanovich D."/>
            <person name="Kisner P."/>
            <person name="Lance K."/>
            <person name="Lara M."/>
            <person name="Lee W."/>
            <person name="Lennon N."/>
            <person name="Letendre F."/>
            <person name="LeVine R."/>
            <person name="Lipovsky A."/>
            <person name="Liu X."/>
            <person name="Liu J."/>
            <person name="Liu S."/>
            <person name="Lokyitsang T."/>
            <person name="Lokyitsang Y."/>
            <person name="Lubonja R."/>
            <person name="Lui A."/>
            <person name="MacDonald P."/>
            <person name="Magnisalis V."/>
            <person name="Maru K."/>
            <person name="Matthews C."/>
            <person name="McCusker W."/>
            <person name="McDonough S."/>
            <person name="Mehta T."/>
            <person name="Meldrim J."/>
            <person name="Meneus L."/>
            <person name="Mihai O."/>
            <person name="Mihalev A."/>
            <person name="Mihova T."/>
            <person name="Mittelman R."/>
            <person name="Mlenga V."/>
            <person name="Montmayeur A."/>
            <person name="Mulrain L."/>
            <person name="Navidi A."/>
            <person name="Naylor J."/>
            <person name="Negash T."/>
            <person name="Nguyen T."/>
            <person name="Nguyen N."/>
            <person name="Nicol R."/>
            <person name="Norbu C."/>
            <person name="Norbu N."/>
            <person name="Novod N."/>
            <person name="O'Neill B."/>
            <person name="Osman S."/>
            <person name="Markiewicz E."/>
            <person name="Oyono O.L."/>
            <person name="Patti C."/>
            <person name="Phunkhang P."/>
            <person name="Pierre F."/>
            <person name="Priest M."/>
            <person name="Raghuraman S."/>
            <person name="Rege F."/>
            <person name="Reyes R."/>
            <person name="Rise C."/>
            <person name="Rogov P."/>
            <person name="Ross K."/>
            <person name="Ryan E."/>
            <person name="Settipalli S."/>
            <person name="Shea T."/>
            <person name="Sherpa N."/>
            <person name="Shi L."/>
            <person name="Shih D."/>
            <person name="Sparrow T."/>
            <person name="Spaulding J."/>
            <person name="Stalker J."/>
            <person name="Stange-Thomann N."/>
            <person name="Stavropoulos S."/>
            <person name="Stone C."/>
            <person name="Strader C."/>
            <person name="Tesfaye S."/>
            <person name="Thomson T."/>
            <person name="Thoulutsang Y."/>
            <person name="Thoulutsang D."/>
            <person name="Topham K."/>
            <person name="Topping I."/>
            <person name="Tsamla T."/>
            <person name="Vassiliev H."/>
            <person name="Vo A."/>
            <person name="Wangchuk T."/>
            <person name="Wangdi T."/>
            <person name="Weiand M."/>
            <person name="Wilkinson J."/>
            <person name="Wilson A."/>
            <person name="Yadav S."/>
            <person name="Young G."/>
            <person name="Yu Q."/>
            <person name="Zembek L."/>
            <person name="Zhong D."/>
            <person name="Zimmer A."/>
            <person name="Zwirko Z."/>
            <person name="Jaffe D.B."/>
            <person name="Alvarez P."/>
            <person name="Brockman W."/>
            <person name="Butler J."/>
            <person name="Chin C."/>
            <person name="Gnerre S."/>
            <person name="Grabherr M."/>
            <person name="Kleber M."/>
            <person name="Mauceli E."/>
            <person name="MacCallum I."/>
        </authorList>
    </citation>
    <scope>NUCLEOTIDE SEQUENCE [LARGE SCALE GENOMIC DNA]</scope>
    <source>
        <strain evidence="10">Tai18E2 / Tucson 14021-0261.01</strain>
    </source>
</reference>
<dbReference type="GO" id="GO:0005815">
    <property type="term" value="C:microtubule organizing center"/>
    <property type="evidence" value="ECO:0007669"/>
    <property type="project" value="TreeGrafter"/>
</dbReference>
<dbReference type="InterPro" id="IPR022088">
    <property type="entry name" value="Intraflagellar_transp_cmplxB"/>
</dbReference>
<evidence type="ECO:0000313" key="10">
    <source>
        <dbReference type="Proteomes" id="UP000002282"/>
    </source>
</evidence>